<feature type="domain" description="N-(5'phosphoribosyl) anthranilate isomerase (PRAI)" evidence="10">
    <location>
        <begin position="6"/>
        <end position="209"/>
    </location>
</feature>
<dbReference type="PANTHER" id="PTHR42894">
    <property type="entry name" value="N-(5'-PHOSPHORIBOSYL)ANTHRANILATE ISOMERASE"/>
    <property type="match status" value="1"/>
</dbReference>
<dbReference type="STRING" id="735517.SAMN05444272_3389"/>
<evidence type="ECO:0000313" key="12">
    <source>
        <dbReference type="Proteomes" id="UP000186002"/>
    </source>
</evidence>
<name>A0A1M7MGW3_9HYPH</name>
<evidence type="ECO:0000256" key="5">
    <source>
        <dbReference type="ARBA" id="ARBA00022605"/>
    </source>
</evidence>
<dbReference type="EMBL" id="FRBW01000004">
    <property type="protein sequence ID" value="SHM89645.1"/>
    <property type="molecule type" value="Genomic_DNA"/>
</dbReference>
<reference evidence="11 12" key="1">
    <citation type="submission" date="2016-11" db="EMBL/GenBank/DDBJ databases">
        <authorList>
            <person name="Jaros S."/>
            <person name="Januszkiewicz K."/>
            <person name="Wedrychowicz H."/>
        </authorList>
    </citation>
    <scope>NUCLEOTIDE SEQUENCE [LARGE SCALE GENOMIC DNA]</scope>
    <source>
        <strain evidence="11 12">DSM 22153</strain>
    </source>
</reference>
<dbReference type="OrthoDB" id="9796196at2"/>
<dbReference type="InterPro" id="IPR011060">
    <property type="entry name" value="RibuloseP-bd_barrel"/>
</dbReference>
<proteinExistence type="inferred from homology"/>
<evidence type="ECO:0000256" key="3">
    <source>
        <dbReference type="ARBA" id="ARBA00012572"/>
    </source>
</evidence>
<dbReference type="GO" id="GO:0004640">
    <property type="term" value="F:phosphoribosylanthranilate isomerase activity"/>
    <property type="evidence" value="ECO:0007669"/>
    <property type="project" value="UniProtKB-UniRule"/>
</dbReference>
<gene>
    <name evidence="9" type="primary">trpF</name>
    <name evidence="11" type="ORF">SAMN05444272_3389</name>
</gene>
<organism evidence="11 12">
    <name type="scientific">Roseibium suaedae</name>
    <dbReference type="NCBI Taxonomy" id="735517"/>
    <lineage>
        <taxon>Bacteria</taxon>
        <taxon>Pseudomonadati</taxon>
        <taxon>Pseudomonadota</taxon>
        <taxon>Alphaproteobacteria</taxon>
        <taxon>Hyphomicrobiales</taxon>
        <taxon>Stappiaceae</taxon>
        <taxon>Roseibium</taxon>
    </lineage>
</organism>
<accession>A0A1M7MGW3</accession>
<evidence type="ECO:0000256" key="1">
    <source>
        <dbReference type="ARBA" id="ARBA00001164"/>
    </source>
</evidence>
<dbReference type="GO" id="GO:0000162">
    <property type="term" value="P:L-tryptophan biosynthetic process"/>
    <property type="evidence" value="ECO:0007669"/>
    <property type="project" value="UniProtKB-UniRule"/>
</dbReference>
<evidence type="ECO:0000256" key="4">
    <source>
        <dbReference type="ARBA" id="ARBA00022272"/>
    </source>
</evidence>
<dbReference type="NCBIfam" id="NF002295">
    <property type="entry name" value="PRK01222.1-1"/>
    <property type="match status" value="1"/>
</dbReference>
<dbReference type="Proteomes" id="UP000186002">
    <property type="component" value="Unassembled WGS sequence"/>
</dbReference>
<dbReference type="SUPFAM" id="SSF51366">
    <property type="entry name" value="Ribulose-phoshate binding barrel"/>
    <property type="match status" value="1"/>
</dbReference>
<dbReference type="InterPro" id="IPR013785">
    <property type="entry name" value="Aldolase_TIM"/>
</dbReference>
<dbReference type="CDD" id="cd00405">
    <property type="entry name" value="PRAI"/>
    <property type="match status" value="1"/>
</dbReference>
<dbReference type="InterPro" id="IPR001240">
    <property type="entry name" value="PRAI_dom"/>
</dbReference>
<comment type="similarity">
    <text evidence="9">Belongs to the TrpF family.</text>
</comment>
<dbReference type="Gene3D" id="3.20.20.70">
    <property type="entry name" value="Aldolase class I"/>
    <property type="match status" value="1"/>
</dbReference>
<dbReference type="PANTHER" id="PTHR42894:SF1">
    <property type="entry name" value="N-(5'-PHOSPHORIBOSYL)ANTHRANILATE ISOMERASE"/>
    <property type="match status" value="1"/>
</dbReference>
<dbReference type="AlphaFoldDB" id="A0A1M7MGW3"/>
<keyword evidence="5 9" id="KW-0028">Amino-acid biosynthesis</keyword>
<dbReference type="Pfam" id="PF00697">
    <property type="entry name" value="PRAI"/>
    <property type="match status" value="1"/>
</dbReference>
<comment type="pathway">
    <text evidence="2 9">Amino-acid biosynthesis; L-tryptophan biosynthesis; L-tryptophan from chorismate: step 3/5.</text>
</comment>
<sequence>MSNLTIKICGLSTEETLATALDAGVDMIGLVFFPKSPRHVSLMDACKLADQARGKAEIVALTVDMDFDGLSRINELVRPDWFQFHGQESPEYCAVAKSAFPQKIMKALGVSEPDDLEKARVYEPVVDRILFDAKPPAGSDLPGGNGVSYDWTILKGLDLGKPFMLSGGLDAANVAEAITRSGVSAIDASSGVEREKGVKDNELIRAFVAAARSAQVSGSNEQ</sequence>
<evidence type="ECO:0000256" key="6">
    <source>
        <dbReference type="ARBA" id="ARBA00022822"/>
    </source>
</evidence>
<evidence type="ECO:0000313" key="11">
    <source>
        <dbReference type="EMBL" id="SHM89645.1"/>
    </source>
</evidence>
<dbReference type="HAMAP" id="MF_00135">
    <property type="entry name" value="PRAI"/>
    <property type="match status" value="1"/>
</dbReference>
<evidence type="ECO:0000256" key="8">
    <source>
        <dbReference type="ARBA" id="ARBA00023235"/>
    </source>
</evidence>
<evidence type="ECO:0000256" key="7">
    <source>
        <dbReference type="ARBA" id="ARBA00023141"/>
    </source>
</evidence>
<keyword evidence="12" id="KW-1185">Reference proteome</keyword>
<evidence type="ECO:0000259" key="10">
    <source>
        <dbReference type="Pfam" id="PF00697"/>
    </source>
</evidence>
<dbReference type="UniPathway" id="UPA00035">
    <property type="reaction ID" value="UER00042"/>
</dbReference>
<dbReference type="EC" id="5.3.1.24" evidence="3 9"/>
<dbReference type="RefSeq" id="WP_073014526.1">
    <property type="nucleotide sequence ID" value="NZ_FRBW01000004.1"/>
</dbReference>
<keyword evidence="7 9" id="KW-0057">Aromatic amino acid biosynthesis</keyword>
<protein>
    <recommendedName>
        <fullName evidence="4 9">N-(5'-phosphoribosyl)anthranilate isomerase</fullName>
        <shortName evidence="9">PRAI</shortName>
        <ecNumber evidence="3 9">5.3.1.24</ecNumber>
    </recommendedName>
</protein>
<keyword evidence="8 9" id="KW-0413">Isomerase</keyword>
<evidence type="ECO:0000256" key="2">
    <source>
        <dbReference type="ARBA" id="ARBA00004664"/>
    </source>
</evidence>
<keyword evidence="6 9" id="KW-0822">Tryptophan biosynthesis</keyword>
<comment type="catalytic activity">
    <reaction evidence="1 9">
        <text>N-(5-phospho-beta-D-ribosyl)anthranilate = 1-(2-carboxyphenylamino)-1-deoxy-D-ribulose 5-phosphate</text>
        <dbReference type="Rhea" id="RHEA:21540"/>
        <dbReference type="ChEBI" id="CHEBI:18277"/>
        <dbReference type="ChEBI" id="CHEBI:58613"/>
        <dbReference type="EC" id="5.3.1.24"/>
    </reaction>
</comment>
<dbReference type="InterPro" id="IPR044643">
    <property type="entry name" value="TrpF_fam"/>
</dbReference>
<evidence type="ECO:0000256" key="9">
    <source>
        <dbReference type="HAMAP-Rule" id="MF_00135"/>
    </source>
</evidence>